<evidence type="ECO:0008006" key="3">
    <source>
        <dbReference type="Google" id="ProtNLM"/>
    </source>
</evidence>
<dbReference type="RefSeq" id="WP_064040513.1">
    <property type="nucleotide sequence ID" value="NZ_LUUJ01000077.1"/>
</dbReference>
<dbReference type="InterPro" id="IPR023393">
    <property type="entry name" value="START-like_dom_sf"/>
</dbReference>
<dbReference type="EMBL" id="LUUJ01000077">
    <property type="protein sequence ID" value="OAI16191.1"/>
    <property type="molecule type" value="Genomic_DNA"/>
</dbReference>
<evidence type="ECO:0000313" key="1">
    <source>
        <dbReference type="EMBL" id="OAI16191.1"/>
    </source>
</evidence>
<dbReference type="OrthoDB" id="953281at2"/>
<reference evidence="1 2" key="1">
    <citation type="submission" date="2016-03" db="EMBL/GenBank/DDBJ databases">
        <authorList>
            <person name="Ploux O."/>
        </authorList>
    </citation>
    <scope>NUCLEOTIDE SEQUENCE [LARGE SCALE GENOMIC DNA]</scope>
    <source>
        <strain evidence="1 2">R-45378</strain>
    </source>
</reference>
<protein>
    <recommendedName>
        <fullName evidence="3">Polyketide cyclase</fullName>
    </recommendedName>
</protein>
<organism evidence="1 2">
    <name type="scientific">Methylomonas koyamae</name>
    <dbReference type="NCBI Taxonomy" id="702114"/>
    <lineage>
        <taxon>Bacteria</taxon>
        <taxon>Pseudomonadati</taxon>
        <taxon>Pseudomonadota</taxon>
        <taxon>Gammaproteobacteria</taxon>
        <taxon>Methylococcales</taxon>
        <taxon>Methylococcaceae</taxon>
        <taxon>Methylomonas</taxon>
    </lineage>
</organism>
<dbReference type="Proteomes" id="UP000077857">
    <property type="component" value="Unassembled WGS sequence"/>
</dbReference>
<dbReference type="Pfam" id="PF10604">
    <property type="entry name" value="Polyketide_cyc2"/>
    <property type="match status" value="1"/>
</dbReference>
<evidence type="ECO:0000313" key="2">
    <source>
        <dbReference type="Proteomes" id="UP000077857"/>
    </source>
</evidence>
<proteinExistence type="predicted"/>
<comment type="caution">
    <text evidence="1">The sequence shown here is derived from an EMBL/GenBank/DDBJ whole genome shotgun (WGS) entry which is preliminary data.</text>
</comment>
<dbReference type="Gene3D" id="3.30.530.20">
    <property type="match status" value="1"/>
</dbReference>
<dbReference type="AlphaFoldDB" id="A0A177NEB4"/>
<gene>
    <name evidence="1" type="ORF">A1507_12330</name>
</gene>
<name>A0A177NEB4_9GAMM</name>
<accession>A0A177NEB4</accession>
<sequence length="165" mass="18982">MQIKLPFDANRPVAAEASIDIDQPLDQVFEFVGQGFFENYPKWAADLVDFEPLDGEHVFVGAKARQIRQDGGEEVESVFEIAEYQPLTKLAVQGLTQPYRQSYLLQTEGDRPPTRLTFRFEFLQLEIFMRPFEKLIRCAIEEGAENTVEQIKHLILFESNPTART</sequence>
<dbReference type="SUPFAM" id="SSF55961">
    <property type="entry name" value="Bet v1-like"/>
    <property type="match status" value="1"/>
</dbReference>
<dbReference type="InterPro" id="IPR019587">
    <property type="entry name" value="Polyketide_cyclase/dehydratase"/>
</dbReference>